<evidence type="ECO:0000313" key="5">
    <source>
        <dbReference type="EMBL" id="QIR06833.1"/>
    </source>
</evidence>
<dbReference type="EMBL" id="CP050266">
    <property type="protein sequence ID" value="QIR06833.1"/>
    <property type="molecule type" value="Genomic_DNA"/>
</dbReference>
<dbReference type="PANTHER" id="PTHR30408:SF12">
    <property type="entry name" value="TYPE I RESTRICTION ENZYME MJAVIII SPECIFICITY SUBUNIT"/>
    <property type="match status" value="1"/>
</dbReference>
<gene>
    <name evidence="5" type="ORF">HBA18_10915</name>
</gene>
<dbReference type="InterPro" id="IPR000055">
    <property type="entry name" value="Restrct_endonuc_typeI_TRD"/>
</dbReference>
<proteinExistence type="inferred from homology"/>
<dbReference type="Gene3D" id="3.90.220.20">
    <property type="entry name" value="DNA methylase specificity domains"/>
    <property type="match status" value="2"/>
</dbReference>
<feature type="domain" description="Type I restriction modification DNA specificity" evidence="4">
    <location>
        <begin position="264"/>
        <end position="405"/>
    </location>
</feature>
<dbReference type="CDD" id="cd16961">
    <property type="entry name" value="RMtype1_S_TRD-CR_like"/>
    <property type="match status" value="1"/>
</dbReference>
<accession>A0ABX6K8Y4</accession>
<reference evidence="5 6" key="1">
    <citation type="submission" date="2020-03" db="EMBL/GenBank/DDBJ databases">
        <title>Genome mining reveals the biosynthetic pathways of PHA and ectoines of the halophilic strain Salinivibrio costicola M318 isolated from fermented shrimp paste.</title>
        <authorList>
            <person name="Doan T.V."/>
            <person name="Tran L.T."/>
            <person name="Trieu T.A."/>
            <person name="Nguyen Q.V."/>
            <person name="Quach T.N."/>
            <person name="Phi T.Q."/>
            <person name="Kumar S."/>
        </authorList>
    </citation>
    <scope>NUCLEOTIDE SEQUENCE [LARGE SCALE GENOMIC DNA]</scope>
    <source>
        <strain evidence="5 6">M318</strain>
    </source>
</reference>
<keyword evidence="5" id="KW-0255">Endonuclease</keyword>
<keyword evidence="5" id="KW-0378">Hydrolase</keyword>
<sequence length="457" mass="50079">MSGKYQAYPEYKDSGVEWVGNLPVAWDLSKLKHMFSIINGSTPKSGISTYWDGNITWVTPADLSKLPNFQIGASVRTITEDGLNSCGTTIVPSGSLVLSSRAPIGSLAVTSVPLCTNQGCKSLVVRESVCVKYVYYYLSVMKEQLNLFGRGTTFLELSTDDLGNFPIPLLAQAESENIAKFLDHETAKIDTLIEKQQQLIKLLKEKRQAVISHAVTKGLNPQASMKDSGVEWLGEVPEHWVVAQLKFNTKLMQTGPFGSQLHAEDYVEGGVPLINPAHMINGEIVPDPQVSVDADTQDRLSRHKLAEGDIIFARRGELGRCAVVTDQQVGWLCGTGSLKASLNERLTPEYAYLLITSDGVVAELSLESKGSTMDNLNTETLGKIRTPVPPVHEQRAILAYVDEVSGKYKQLVDMAENAIELMKERRTALISSAVTGKIDVRNWQAPTSQQQALEQTA</sequence>
<dbReference type="GO" id="GO:0004519">
    <property type="term" value="F:endonuclease activity"/>
    <property type="evidence" value="ECO:0007669"/>
    <property type="project" value="UniProtKB-KW"/>
</dbReference>
<name>A0ABX6K8Y4_SALCS</name>
<dbReference type="PANTHER" id="PTHR30408">
    <property type="entry name" value="TYPE-1 RESTRICTION ENZYME ECOKI SPECIFICITY PROTEIN"/>
    <property type="match status" value="1"/>
</dbReference>
<evidence type="ECO:0000259" key="4">
    <source>
        <dbReference type="Pfam" id="PF01420"/>
    </source>
</evidence>
<dbReference type="CDD" id="cd17279">
    <property type="entry name" value="RMtype1_S_BmuCF2ORF3362P_TRD1-CR1_like"/>
    <property type="match status" value="1"/>
</dbReference>
<keyword evidence="6" id="KW-1185">Reference proteome</keyword>
<keyword evidence="2" id="KW-0680">Restriction system</keyword>
<comment type="similarity">
    <text evidence="1">Belongs to the type-I restriction system S methylase family.</text>
</comment>
<dbReference type="Proteomes" id="UP000501408">
    <property type="component" value="Chromosome 1"/>
</dbReference>
<keyword evidence="5" id="KW-0540">Nuclease</keyword>
<evidence type="ECO:0000256" key="1">
    <source>
        <dbReference type="ARBA" id="ARBA00010923"/>
    </source>
</evidence>
<dbReference type="Gene3D" id="1.10.287.1120">
    <property type="entry name" value="Bipartite methylase S protein"/>
    <property type="match status" value="1"/>
</dbReference>
<protein>
    <submittedName>
        <fullName evidence="5">Restriction endonuclease subunit S</fullName>
    </submittedName>
</protein>
<dbReference type="InterPro" id="IPR044946">
    <property type="entry name" value="Restrct_endonuc_typeI_TRD_sf"/>
</dbReference>
<organism evidence="5 6">
    <name type="scientific">Salinivibrio costicola</name>
    <name type="common">Vibrio costicola</name>
    <dbReference type="NCBI Taxonomy" id="51367"/>
    <lineage>
        <taxon>Bacteria</taxon>
        <taxon>Pseudomonadati</taxon>
        <taxon>Pseudomonadota</taxon>
        <taxon>Gammaproteobacteria</taxon>
        <taxon>Vibrionales</taxon>
        <taxon>Vibrionaceae</taxon>
        <taxon>Salinivibrio</taxon>
    </lineage>
</organism>
<dbReference type="SUPFAM" id="SSF116734">
    <property type="entry name" value="DNA methylase specificity domain"/>
    <property type="match status" value="2"/>
</dbReference>
<dbReference type="Pfam" id="PF01420">
    <property type="entry name" value="Methylase_S"/>
    <property type="match status" value="2"/>
</dbReference>
<dbReference type="RefSeq" id="WP_167314779.1">
    <property type="nucleotide sequence ID" value="NZ_CP050266.1"/>
</dbReference>
<feature type="domain" description="Type I restriction modification DNA specificity" evidence="4">
    <location>
        <begin position="23"/>
        <end position="199"/>
    </location>
</feature>
<dbReference type="InterPro" id="IPR052021">
    <property type="entry name" value="Type-I_RS_S_subunit"/>
</dbReference>
<keyword evidence="3" id="KW-0238">DNA-binding</keyword>
<evidence type="ECO:0000313" key="6">
    <source>
        <dbReference type="Proteomes" id="UP000501408"/>
    </source>
</evidence>
<evidence type="ECO:0000256" key="3">
    <source>
        <dbReference type="ARBA" id="ARBA00023125"/>
    </source>
</evidence>
<evidence type="ECO:0000256" key="2">
    <source>
        <dbReference type="ARBA" id="ARBA00022747"/>
    </source>
</evidence>